<accession>A0A9W4SEA9</accession>
<dbReference type="EMBL" id="CAMKVN010000125">
    <property type="protein sequence ID" value="CAI2164002.1"/>
    <property type="molecule type" value="Genomic_DNA"/>
</dbReference>
<dbReference type="InterPro" id="IPR004179">
    <property type="entry name" value="Sec63-dom"/>
</dbReference>
<proteinExistence type="predicted"/>
<dbReference type="Gene3D" id="1.10.3380.10">
    <property type="entry name" value="Sec63 N-terminal domain-like domain"/>
    <property type="match status" value="1"/>
</dbReference>
<keyword evidence="3" id="KW-1185">Reference proteome</keyword>
<sequence length="106" mass="12063">MSQSSEFADLKSREEGAMNLKGLRKMLVLVKIKVVLIFSVTKDFFKEITYIFDLLLHKYKTTDDTVGKVNILLQAYLSILKIIDSGACSTEYKSHSLSFISNCFEL</sequence>
<reference evidence="2" key="1">
    <citation type="submission" date="2022-08" db="EMBL/GenBank/DDBJ databases">
        <authorList>
            <person name="Kallberg Y."/>
            <person name="Tangrot J."/>
            <person name="Rosling A."/>
        </authorList>
    </citation>
    <scope>NUCLEOTIDE SEQUENCE</scope>
    <source>
        <strain evidence="2">Wild A</strain>
    </source>
</reference>
<gene>
    <name evidence="2" type="ORF">FWILDA_LOCUS1348</name>
</gene>
<name>A0A9W4SEA9_9GLOM</name>
<feature type="domain" description="SEC63" evidence="1">
    <location>
        <begin position="1"/>
        <end position="83"/>
    </location>
</feature>
<dbReference type="SUPFAM" id="SSF158702">
    <property type="entry name" value="Sec63 N-terminal domain-like"/>
    <property type="match status" value="1"/>
</dbReference>
<dbReference type="Pfam" id="PF02889">
    <property type="entry name" value="Sec63"/>
    <property type="match status" value="1"/>
</dbReference>
<evidence type="ECO:0000259" key="1">
    <source>
        <dbReference type="Pfam" id="PF02889"/>
    </source>
</evidence>
<comment type="caution">
    <text evidence="2">The sequence shown here is derived from an EMBL/GenBank/DDBJ whole genome shotgun (WGS) entry which is preliminary data.</text>
</comment>
<evidence type="ECO:0000313" key="2">
    <source>
        <dbReference type="EMBL" id="CAI2164002.1"/>
    </source>
</evidence>
<dbReference type="Proteomes" id="UP001153678">
    <property type="component" value="Unassembled WGS sequence"/>
</dbReference>
<evidence type="ECO:0000313" key="3">
    <source>
        <dbReference type="Proteomes" id="UP001153678"/>
    </source>
</evidence>
<dbReference type="AlphaFoldDB" id="A0A9W4SEA9"/>
<organism evidence="2 3">
    <name type="scientific">Funneliformis geosporum</name>
    <dbReference type="NCBI Taxonomy" id="1117311"/>
    <lineage>
        <taxon>Eukaryota</taxon>
        <taxon>Fungi</taxon>
        <taxon>Fungi incertae sedis</taxon>
        <taxon>Mucoromycota</taxon>
        <taxon>Glomeromycotina</taxon>
        <taxon>Glomeromycetes</taxon>
        <taxon>Glomerales</taxon>
        <taxon>Glomeraceae</taxon>
        <taxon>Funneliformis</taxon>
    </lineage>
</organism>
<protein>
    <submittedName>
        <fullName evidence="2">14804_t:CDS:1</fullName>
    </submittedName>
</protein>